<dbReference type="PATRIC" id="fig|1469144.8.peg.4556"/>
<dbReference type="Proteomes" id="UP000070659">
    <property type="component" value="Unassembled WGS sequence"/>
</dbReference>
<sequence length="211" mass="23481">MDVASRPVDDPRVRLLGPVCEAVARLLGPHAEVVLHDPQRDAILALWNPISRRRPGDPSLLGELDRVEEVAPGVYGPYEKLLPDGRRLACVSAVVRDEDGKPSAVLCVNLDRTPLDQAAQVLAAFAAPVTPQPQVLFERDWTERVNQVIGAFVRERQRPVEQLTRADRLTLLAELDRLGVFSQRRAVPLVARALRVSRSTVYALLAEVRRR</sequence>
<comment type="caution">
    <text evidence="3">The sequence shown here is derived from an EMBL/GenBank/DDBJ whole genome shotgun (WGS) entry which is preliminary data.</text>
</comment>
<dbReference type="AlphaFoldDB" id="A0A132N4U6"/>
<dbReference type="Pfam" id="PF13309">
    <property type="entry name" value="HTH_22"/>
    <property type="match status" value="1"/>
</dbReference>
<reference evidence="3 4" key="1">
    <citation type="submission" date="2015-02" db="EMBL/GenBank/DDBJ databases">
        <title>Physiological reanalysis, assessment of diazotrophy, and genome sequences of multiple isolates of Streptomyces thermoautotrophicus.</title>
        <authorList>
            <person name="MacKellar D.C."/>
            <person name="Lieber L."/>
            <person name="Norman J."/>
            <person name="Bolger A."/>
            <person name="Tobin C."/>
            <person name="Murray J.W."/>
            <person name="Prell J."/>
        </authorList>
    </citation>
    <scope>NUCLEOTIDE SEQUENCE [LARGE SCALE GENOMIC DNA]</scope>
    <source>
        <strain evidence="3 4">UBT1</strain>
    </source>
</reference>
<feature type="domain" description="Transcriptional regulator DauR-like HTH" evidence="2">
    <location>
        <begin position="145"/>
        <end position="205"/>
    </location>
</feature>
<dbReference type="EMBL" id="JYIJ01000013">
    <property type="protein sequence ID" value="KWX05047.1"/>
    <property type="molecule type" value="Genomic_DNA"/>
</dbReference>
<dbReference type="InterPro" id="IPR039445">
    <property type="entry name" value="DauR-like_HTH"/>
</dbReference>
<evidence type="ECO:0000313" key="3">
    <source>
        <dbReference type="EMBL" id="KWX05047.1"/>
    </source>
</evidence>
<proteinExistence type="predicted"/>
<feature type="domain" description="YheO-like" evidence="1">
    <location>
        <begin position="17"/>
        <end position="120"/>
    </location>
</feature>
<dbReference type="Pfam" id="PF08348">
    <property type="entry name" value="PAS_6"/>
    <property type="match status" value="1"/>
</dbReference>
<evidence type="ECO:0008006" key="5">
    <source>
        <dbReference type="Google" id="ProtNLM"/>
    </source>
</evidence>
<dbReference type="OrthoDB" id="9796595at2"/>
<dbReference type="InterPro" id="IPR013559">
    <property type="entry name" value="YheO"/>
</dbReference>
<name>A0A132N4U6_9ACTN</name>
<dbReference type="InterPro" id="IPR039446">
    <property type="entry name" value="DauR-like"/>
</dbReference>
<evidence type="ECO:0000259" key="1">
    <source>
        <dbReference type="Pfam" id="PF08348"/>
    </source>
</evidence>
<dbReference type="PANTHER" id="PTHR35568:SF1">
    <property type="entry name" value="TRANSCRIPTIONAL REGULATOR DAUR"/>
    <property type="match status" value="1"/>
</dbReference>
<organism evidence="3 4">
    <name type="scientific">Carbonactinospora thermoautotrophica</name>
    <dbReference type="NCBI Taxonomy" id="1469144"/>
    <lineage>
        <taxon>Bacteria</taxon>
        <taxon>Bacillati</taxon>
        <taxon>Actinomycetota</taxon>
        <taxon>Actinomycetes</taxon>
        <taxon>Kitasatosporales</taxon>
        <taxon>Carbonactinosporaceae</taxon>
        <taxon>Carbonactinospora</taxon>
    </lineage>
</organism>
<accession>A0A132N4U6</accession>
<evidence type="ECO:0000259" key="2">
    <source>
        <dbReference type="Pfam" id="PF13309"/>
    </source>
</evidence>
<dbReference type="PANTHER" id="PTHR35568">
    <property type="entry name" value="TRANSCRIPTIONAL REGULATOR DAUR"/>
    <property type="match status" value="1"/>
</dbReference>
<gene>
    <name evidence="3" type="ORF">TH66_04660</name>
</gene>
<protein>
    <recommendedName>
        <fullName evidence="5">DNA-binding protein</fullName>
    </recommendedName>
</protein>
<evidence type="ECO:0000313" key="4">
    <source>
        <dbReference type="Proteomes" id="UP000070659"/>
    </source>
</evidence>